<organism evidence="1 2">
    <name type="scientific">Luteococcus peritonei</name>
    <dbReference type="NCBI Taxonomy" id="88874"/>
    <lineage>
        <taxon>Bacteria</taxon>
        <taxon>Bacillati</taxon>
        <taxon>Actinomycetota</taxon>
        <taxon>Actinomycetes</taxon>
        <taxon>Propionibacteriales</taxon>
        <taxon>Propionibacteriaceae</taxon>
        <taxon>Luteococcus</taxon>
    </lineage>
</organism>
<name>A0ABW4RTL1_9ACTN</name>
<accession>A0ABW4RTL1</accession>
<evidence type="ECO:0000313" key="2">
    <source>
        <dbReference type="Proteomes" id="UP001597326"/>
    </source>
</evidence>
<dbReference type="Gene3D" id="3.40.190.10">
    <property type="entry name" value="Periplasmic binding protein-like II"/>
    <property type="match status" value="1"/>
</dbReference>
<dbReference type="RefSeq" id="WP_343872550.1">
    <property type="nucleotide sequence ID" value="NZ_BAAAIX010000009.1"/>
</dbReference>
<dbReference type="SUPFAM" id="SSF53850">
    <property type="entry name" value="Periplasmic binding protein-like II"/>
    <property type="match status" value="1"/>
</dbReference>
<keyword evidence="2" id="KW-1185">Reference proteome</keyword>
<dbReference type="Proteomes" id="UP001597326">
    <property type="component" value="Unassembled WGS sequence"/>
</dbReference>
<protein>
    <recommendedName>
        <fullName evidence="3">Extracellular solute-binding protein</fullName>
    </recommendedName>
</protein>
<gene>
    <name evidence="1" type="ORF">ACFSCS_04845</name>
</gene>
<evidence type="ECO:0008006" key="3">
    <source>
        <dbReference type="Google" id="ProtNLM"/>
    </source>
</evidence>
<proteinExistence type="predicted"/>
<comment type="caution">
    <text evidence="1">The sequence shown here is derived from an EMBL/GenBank/DDBJ whole genome shotgun (WGS) entry which is preliminary data.</text>
</comment>
<evidence type="ECO:0000313" key="1">
    <source>
        <dbReference type="EMBL" id="MFD1889517.1"/>
    </source>
</evidence>
<dbReference type="EMBL" id="JBHUFZ010000011">
    <property type="protein sequence ID" value="MFD1889517.1"/>
    <property type="molecule type" value="Genomic_DNA"/>
</dbReference>
<sequence>MQDVTYDQKVYGIPQFFQTSQLLANSEVMQRAAENVQALTWLKQLVDAQGGYAKVKSFKDTMDVFGDQNQYVKDQVGVQTWAQWYINVLANTSDKVSVEGVPLRDKDGKAFGMAGGSAFAVTKAAKNPTAACAWALEVTSPEAWKAAGDARAQTVEQKKAINTGLFTGSPEADQEVRTSHVKASGKADFDQLIETSYQALGNPVPLGASPVGQQVDSALGNAVIIALGGEKSPQVALEEAQATAMRAWQQSVLGKKLG</sequence>
<reference evidence="2" key="1">
    <citation type="journal article" date="2019" name="Int. J. Syst. Evol. Microbiol.">
        <title>The Global Catalogue of Microorganisms (GCM) 10K type strain sequencing project: providing services to taxonomists for standard genome sequencing and annotation.</title>
        <authorList>
            <consortium name="The Broad Institute Genomics Platform"/>
            <consortium name="The Broad Institute Genome Sequencing Center for Infectious Disease"/>
            <person name="Wu L."/>
            <person name="Ma J."/>
        </authorList>
    </citation>
    <scope>NUCLEOTIDE SEQUENCE [LARGE SCALE GENOMIC DNA]</scope>
    <source>
        <strain evidence="2">CAIM 431</strain>
    </source>
</reference>